<dbReference type="Gene3D" id="3.90.640.10">
    <property type="entry name" value="Actin, Chain A, domain 4"/>
    <property type="match status" value="1"/>
</dbReference>
<evidence type="ECO:0000256" key="3">
    <source>
        <dbReference type="ARBA" id="ARBA00022840"/>
    </source>
</evidence>
<dbReference type="PANTHER" id="PTHR19375">
    <property type="entry name" value="HEAT SHOCK PROTEIN 70KDA"/>
    <property type="match status" value="1"/>
</dbReference>
<evidence type="ECO:0000313" key="5">
    <source>
        <dbReference type="WBParaSite" id="PDA_v2.g16865.t1"/>
    </source>
</evidence>
<protein>
    <submittedName>
        <fullName evidence="5">Heat shock protein 70</fullName>
    </submittedName>
</protein>
<dbReference type="Gene3D" id="3.30.30.30">
    <property type="match status" value="1"/>
</dbReference>
<dbReference type="Pfam" id="PF00012">
    <property type="entry name" value="HSP70"/>
    <property type="match status" value="1"/>
</dbReference>
<dbReference type="AlphaFoldDB" id="A0A914PF46"/>
<keyword evidence="3" id="KW-0067">ATP-binding</keyword>
<evidence type="ECO:0000256" key="2">
    <source>
        <dbReference type="ARBA" id="ARBA00022741"/>
    </source>
</evidence>
<keyword evidence="2" id="KW-0547">Nucleotide-binding</keyword>
<dbReference type="InterPro" id="IPR013126">
    <property type="entry name" value="Hsp_70_fam"/>
</dbReference>
<dbReference type="WBParaSite" id="PDA_v2.g16865.t1">
    <property type="protein sequence ID" value="PDA_v2.g16865.t1"/>
    <property type="gene ID" value="PDA_v2.g16865"/>
</dbReference>
<organism evidence="4 5">
    <name type="scientific">Panagrolaimus davidi</name>
    <dbReference type="NCBI Taxonomy" id="227884"/>
    <lineage>
        <taxon>Eukaryota</taxon>
        <taxon>Metazoa</taxon>
        <taxon>Ecdysozoa</taxon>
        <taxon>Nematoda</taxon>
        <taxon>Chromadorea</taxon>
        <taxon>Rhabditida</taxon>
        <taxon>Tylenchina</taxon>
        <taxon>Panagrolaimomorpha</taxon>
        <taxon>Panagrolaimoidea</taxon>
        <taxon>Panagrolaimidae</taxon>
        <taxon>Panagrolaimus</taxon>
    </lineage>
</organism>
<dbReference type="InterPro" id="IPR043129">
    <property type="entry name" value="ATPase_NBD"/>
</dbReference>
<comment type="similarity">
    <text evidence="1">Belongs to the heat shock protein 70 family.</text>
</comment>
<evidence type="ECO:0000313" key="4">
    <source>
        <dbReference type="Proteomes" id="UP000887578"/>
    </source>
</evidence>
<dbReference type="SUPFAM" id="SSF53067">
    <property type="entry name" value="Actin-like ATPase domain"/>
    <property type="match status" value="2"/>
</dbReference>
<dbReference type="Proteomes" id="UP000887578">
    <property type="component" value="Unplaced"/>
</dbReference>
<dbReference type="Gene3D" id="3.30.420.40">
    <property type="match status" value="2"/>
</dbReference>
<reference evidence="5" key="1">
    <citation type="submission" date="2022-11" db="UniProtKB">
        <authorList>
            <consortium name="WormBaseParasite"/>
        </authorList>
    </citation>
    <scope>IDENTIFICATION</scope>
</reference>
<sequence>MSQCCVAVNRRNGIETVAIDNNGERVLPSFVAYDEIHEKCGQVVVDRLRFHSESTVFDSKRIIGRNFEEIEIDTMWPFYLNSDKNKPFIKIRNYKKELVSKSAEQVAASLLKYIRKKTEEFQGKRLHRAVITVPASFTNTQKNSTRSAASLAGWDSVYLLSEPVAASFTYFVNQEAPNNTILLLFDLGGGTLDVCLSKIKDNKIITISNSGNSQVGGRNFDNILIKYFIEKLKNDFDITVADGKKYKLILECQKIKHSLSVQMQEALDVEDFDIAKEGFIKIDRQIFETLSQDLLTNIKDAIKNTLYYSGHKAHKINKVLLVGGSCRMPMIKKLLQDMFPNSEHCCDEHPEEVVAIGAAYFAYNYFFA</sequence>
<dbReference type="PRINTS" id="PR00301">
    <property type="entry name" value="HEATSHOCK70"/>
</dbReference>
<accession>A0A914PF46</accession>
<dbReference type="GO" id="GO:0005524">
    <property type="term" value="F:ATP binding"/>
    <property type="evidence" value="ECO:0007669"/>
    <property type="project" value="UniProtKB-KW"/>
</dbReference>
<evidence type="ECO:0000256" key="1">
    <source>
        <dbReference type="ARBA" id="ARBA00007381"/>
    </source>
</evidence>
<proteinExistence type="inferred from homology"/>
<name>A0A914PF46_9BILA</name>
<dbReference type="GO" id="GO:0140662">
    <property type="term" value="F:ATP-dependent protein folding chaperone"/>
    <property type="evidence" value="ECO:0007669"/>
    <property type="project" value="InterPro"/>
</dbReference>
<keyword evidence="4" id="KW-1185">Reference proteome</keyword>